<dbReference type="Proteomes" id="UP000481153">
    <property type="component" value="Unassembled WGS sequence"/>
</dbReference>
<dbReference type="EMBL" id="VJMJ01000090">
    <property type="protein sequence ID" value="KAF0736033.1"/>
    <property type="molecule type" value="Genomic_DNA"/>
</dbReference>
<evidence type="ECO:0000313" key="3">
    <source>
        <dbReference type="Proteomes" id="UP000481153"/>
    </source>
</evidence>
<dbReference type="AlphaFoldDB" id="A0A6G0X7N9"/>
<organism evidence="2 3">
    <name type="scientific">Aphanomyces euteiches</name>
    <dbReference type="NCBI Taxonomy" id="100861"/>
    <lineage>
        <taxon>Eukaryota</taxon>
        <taxon>Sar</taxon>
        <taxon>Stramenopiles</taxon>
        <taxon>Oomycota</taxon>
        <taxon>Saprolegniomycetes</taxon>
        <taxon>Saprolegniales</taxon>
        <taxon>Verrucalvaceae</taxon>
        <taxon>Aphanomyces</taxon>
    </lineage>
</organism>
<gene>
    <name evidence="2" type="ORF">Ae201684_007621</name>
</gene>
<comment type="caution">
    <text evidence="2">The sequence shown here is derived from an EMBL/GenBank/DDBJ whole genome shotgun (WGS) entry which is preliminary data.</text>
</comment>
<dbReference type="VEuPathDB" id="FungiDB:AeMF1_001869"/>
<sequence length="423" mass="48214">MTMAQDWDIAADLAFLLPAVDDVDADLLAVCDMITAEHGQRGNKAETATTKRKRPSQAKIHQQTIAGIKSKIRELEDQLQEVKNAKALSTCGGKWILIDRNLQLEAHRALQEKQELQYSIAFNRSYINRLVALVRKRPRVQEALVKDWHLFKLPVDPTQRRAAIHAIAEQQRDRKQSQFIISGLINQSQNVLRVRPVLYSRAVKYEVVNYATLPAPHYIVSRALWRVFSSPWKRTIQRSSSTEAILERLDAHTVYERFAETQDGVTSYSCNVRKLFINEPEHLIVYQSVLDDETIPHMSSGAVENESVWISIEPLDDFNCRVKHLVNLIFDADVFPTGKGDTSIEAITKSLGRVKFEQAIPHQDLFVMPRSEIPHALDKFPGFAAIVARRIQFKATLRKAICDAISVFNKTRARRPSSKSREI</sequence>
<feature type="region of interest" description="Disordered" evidence="1">
    <location>
        <begin position="40"/>
        <end position="59"/>
    </location>
</feature>
<protein>
    <submittedName>
        <fullName evidence="2">Uncharacterized protein</fullName>
    </submittedName>
</protein>
<name>A0A6G0X7N9_9STRA</name>
<keyword evidence="3" id="KW-1185">Reference proteome</keyword>
<proteinExistence type="predicted"/>
<evidence type="ECO:0000256" key="1">
    <source>
        <dbReference type="SAM" id="MobiDB-lite"/>
    </source>
</evidence>
<accession>A0A6G0X7N9</accession>
<reference evidence="2 3" key="1">
    <citation type="submission" date="2019-07" db="EMBL/GenBank/DDBJ databases">
        <title>Genomics analysis of Aphanomyces spp. identifies a new class of oomycete effector associated with host adaptation.</title>
        <authorList>
            <person name="Gaulin E."/>
        </authorList>
    </citation>
    <scope>NUCLEOTIDE SEQUENCE [LARGE SCALE GENOMIC DNA]</scope>
    <source>
        <strain evidence="2 3">ATCC 201684</strain>
    </source>
</reference>
<evidence type="ECO:0000313" key="2">
    <source>
        <dbReference type="EMBL" id="KAF0736033.1"/>
    </source>
</evidence>